<protein>
    <submittedName>
        <fullName evidence="2">Uncharacterized protein</fullName>
    </submittedName>
</protein>
<proteinExistence type="predicted"/>
<gene>
    <name evidence="2" type="ORF">N4264_12505</name>
</gene>
<dbReference type="Proteomes" id="UP001064632">
    <property type="component" value="Chromosome"/>
</dbReference>
<reference evidence="2" key="1">
    <citation type="submission" date="2022-09" db="EMBL/GenBank/DDBJ databases">
        <title>Tahibacter sp. nov., isolated from a fresh water.</title>
        <authorList>
            <person name="Baek J.H."/>
            <person name="Lee J.K."/>
            <person name="Kim J.M."/>
            <person name="Jeon C.O."/>
        </authorList>
    </citation>
    <scope>NUCLEOTIDE SEQUENCE</scope>
    <source>
        <strain evidence="2">W38</strain>
    </source>
</reference>
<sequence length="353" mass="37587">MRPLLCLGAALVCGAVAASPPPRFPPNAVWHRDISAAPLHPDSGAMLQSLSNLGGWGNGNKFQIDLSLHVLNDPGGTAPMIDIVPNPEEYYTGACDNHADAARTFPLPAGGAIEGQNGYSCDNLCADDSCDDCHLLVVRGRILYEAYSSNVVNNTLVTRCAVRWDLDRVYPPEGRGDQCTSADAAGFPIAPLLFNADEVQAAVNANGDLGHAIRFILPNPRMAAATFVHPATHGGAPSGPSTTVPYGVRMRLKSSFNMANYNAAGKVLLRTMQRYGIVLADGGNIAVTGESDAFTTAKWATLGVTTVMFNPGVGNPPVTVNDFEIIQTGARIPLTYNCVRTPEDFLFIDHFQY</sequence>
<name>A0ABY6BLR1_9GAMM</name>
<accession>A0ABY6BLR1</accession>
<evidence type="ECO:0000313" key="3">
    <source>
        <dbReference type="Proteomes" id="UP001064632"/>
    </source>
</evidence>
<organism evidence="2 3">
    <name type="scientific">Tahibacter amnicola</name>
    <dbReference type="NCBI Taxonomy" id="2976241"/>
    <lineage>
        <taxon>Bacteria</taxon>
        <taxon>Pseudomonadati</taxon>
        <taxon>Pseudomonadota</taxon>
        <taxon>Gammaproteobacteria</taxon>
        <taxon>Lysobacterales</taxon>
        <taxon>Rhodanobacteraceae</taxon>
        <taxon>Tahibacter</taxon>
    </lineage>
</organism>
<evidence type="ECO:0000313" key="2">
    <source>
        <dbReference type="EMBL" id="UXI70417.1"/>
    </source>
</evidence>
<feature type="signal peptide" evidence="1">
    <location>
        <begin position="1"/>
        <end position="18"/>
    </location>
</feature>
<feature type="chain" id="PRO_5046132935" evidence="1">
    <location>
        <begin position="19"/>
        <end position="353"/>
    </location>
</feature>
<dbReference type="EMBL" id="CP104694">
    <property type="protein sequence ID" value="UXI70417.1"/>
    <property type="molecule type" value="Genomic_DNA"/>
</dbReference>
<keyword evidence="3" id="KW-1185">Reference proteome</keyword>
<evidence type="ECO:0000256" key="1">
    <source>
        <dbReference type="SAM" id="SignalP"/>
    </source>
</evidence>
<keyword evidence="1" id="KW-0732">Signal</keyword>
<dbReference type="RefSeq" id="WP_261697367.1">
    <property type="nucleotide sequence ID" value="NZ_CP104694.1"/>
</dbReference>